<evidence type="ECO:0000313" key="6">
    <source>
        <dbReference type="Proteomes" id="UP000186955"/>
    </source>
</evidence>
<dbReference type="Proteomes" id="UP000186955">
    <property type="component" value="Unassembled WGS sequence"/>
</dbReference>
<dbReference type="OrthoDB" id="4459764at2759"/>
<reference evidence="5 6" key="1">
    <citation type="submission" date="2016-10" db="EMBL/GenBank/DDBJ databases">
        <title>Genome sequence of the ascomycete fungus Penicillium subrubescens.</title>
        <authorList>
            <person name="De Vries R.P."/>
            <person name="Peng M."/>
            <person name="Dilokpimol A."/>
            <person name="Hilden K."/>
            <person name="Makela M.R."/>
            <person name="Grigoriev I."/>
            <person name="Riley R."/>
            <person name="Granchi Z."/>
        </authorList>
    </citation>
    <scope>NUCLEOTIDE SEQUENCE [LARGE SCALE GENOMIC DNA]</scope>
    <source>
        <strain evidence="5 6">CBS 132785</strain>
    </source>
</reference>
<organism evidence="5 6">
    <name type="scientific">Penicillium subrubescens</name>
    <dbReference type="NCBI Taxonomy" id="1316194"/>
    <lineage>
        <taxon>Eukaryota</taxon>
        <taxon>Fungi</taxon>
        <taxon>Dikarya</taxon>
        <taxon>Ascomycota</taxon>
        <taxon>Pezizomycotina</taxon>
        <taxon>Eurotiomycetes</taxon>
        <taxon>Eurotiomycetidae</taxon>
        <taxon>Eurotiales</taxon>
        <taxon>Aspergillaceae</taxon>
        <taxon>Penicillium</taxon>
    </lineage>
</organism>
<dbReference type="Pfam" id="PF14295">
    <property type="entry name" value="PAN_4"/>
    <property type="match status" value="1"/>
</dbReference>
<dbReference type="Pfam" id="PF00024">
    <property type="entry name" value="PAN_1"/>
    <property type="match status" value="1"/>
</dbReference>
<feature type="chain" id="PRO_5013044405" description="Apple domain-containing protein" evidence="2">
    <location>
        <begin position="19"/>
        <end position="261"/>
    </location>
</feature>
<dbReference type="AlphaFoldDB" id="A0A1Q5TYZ6"/>
<name>A0A1Q5TYZ6_9EURO</name>
<evidence type="ECO:0000256" key="1">
    <source>
        <dbReference type="SAM" id="MobiDB-lite"/>
    </source>
</evidence>
<gene>
    <name evidence="5" type="ORF">PENSUB_6693</name>
</gene>
<keyword evidence="2" id="KW-0732">Signal</keyword>
<keyword evidence="6" id="KW-1185">Reference proteome</keyword>
<feature type="signal peptide" evidence="2">
    <location>
        <begin position="1"/>
        <end position="18"/>
    </location>
</feature>
<feature type="domain" description="Apple" evidence="3">
    <location>
        <begin position="53"/>
        <end position="95"/>
    </location>
</feature>
<feature type="compositionally biased region" description="Polar residues" evidence="1">
    <location>
        <begin position="239"/>
        <end position="253"/>
    </location>
</feature>
<comment type="caution">
    <text evidence="5">The sequence shown here is derived from an EMBL/GenBank/DDBJ whole genome shotgun (WGS) entry which is preliminary data.</text>
</comment>
<sequence length="261" mass="29019">MKLQSVLYYCSFLAVVKAQYSSICPDRDGETEEINPGHFVKYKCGWLGPYGGATHQNINTAQACAQLCQDKPGCTGSSWQSVQSRCVLSGDRTNEARSNVLWMEVVQPEEDPFPEDPEEEVVDPFPENPEEDCDTQLGTCQTQNTDCLTEKAALQHEKAAWIKKQNALSKCPSQHEKVIVRGGIRYKVHCFMRSKGFTGYKSTDHAFTQCMDACSADSRCKAIHYLIDSAQPCKMLGSVDNNKQPDHSSSPQISLIPVTPK</sequence>
<protein>
    <recommendedName>
        <fullName evidence="3 4">Apple domain-containing protein</fullName>
    </recommendedName>
</protein>
<evidence type="ECO:0000259" key="3">
    <source>
        <dbReference type="Pfam" id="PF00024"/>
    </source>
</evidence>
<evidence type="ECO:0000256" key="2">
    <source>
        <dbReference type="SAM" id="SignalP"/>
    </source>
</evidence>
<dbReference type="STRING" id="1316194.A0A1Q5TYZ6"/>
<evidence type="ECO:0000259" key="4">
    <source>
        <dbReference type="Pfam" id="PF14295"/>
    </source>
</evidence>
<dbReference type="EMBL" id="MNBE01000603">
    <property type="protein sequence ID" value="OKP05460.1"/>
    <property type="molecule type" value="Genomic_DNA"/>
</dbReference>
<feature type="domain" description="Apple" evidence="4">
    <location>
        <begin position="208"/>
        <end position="227"/>
    </location>
</feature>
<proteinExistence type="predicted"/>
<feature type="region of interest" description="Disordered" evidence="1">
    <location>
        <begin position="238"/>
        <end position="261"/>
    </location>
</feature>
<dbReference type="InterPro" id="IPR003609">
    <property type="entry name" value="Pan_app"/>
</dbReference>
<accession>A0A1Q5TYZ6</accession>
<dbReference type="Gene3D" id="3.50.4.10">
    <property type="entry name" value="Hepatocyte Growth Factor"/>
    <property type="match status" value="1"/>
</dbReference>
<evidence type="ECO:0000313" key="5">
    <source>
        <dbReference type="EMBL" id="OKP05460.1"/>
    </source>
</evidence>